<reference evidence="2 3" key="1">
    <citation type="submission" date="2014-02" db="EMBL/GenBank/DDBJ databases">
        <title>The small core and large imbalanced accessory genome model reveals a collaborative survival strategy of Sorangium cellulosum strains in nature.</title>
        <authorList>
            <person name="Han K."/>
            <person name="Peng R."/>
            <person name="Blom J."/>
            <person name="Li Y.-Z."/>
        </authorList>
    </citation>
    <scope>NUCLEOTIDE SEQUENCE [LARGE SCALE GENOMIC DNA]</scope>
    <source>
        <strain evidence="2 3">So0007-03</strain>
    </source>
</reference>
<dbReference type="Proteomes" id="UP000075502">
    <property type="component" value="Unassembled WGS sequence"/>
</dbReference>
<name>A0A150TAU5_SORCE</name>
<feature type="compositionally biased region" description="Basic and acidic residues" evidence="1">
    <location>
        <begin position="15"/>
        <end position="25"/>
    </location>
</feature>
<protein>
    <submittedName>
        <fullName evidence="2">Uncharacterized protein</fullName>
    </submittedName>
</protein>
<gene>
    <name evidence="2" type="ORF">BE21_55915</name>
</gene>
<evidence type="ECO:0000313" key="2">
    <source>
        <dbReference type="EMBL" id="KYG01801.1"/>
    </source>
</evidence>
<accession>A0A150TAU5</accession>
<organism evidence="2 3">
    <name type="scientific">Sorangium cellulosum</name>
    <name type="common">Polyangium cellulosum</name>
    <dbReference type="NCBI Taxonomy" id="56"/>
    <lineage>
        <taxon>Bacteria</taxon>
        <taxon>Pseudomonadati</taxon>
        <taxon>Myxococcota</taxon>
        <taxon>Polyangia</taxon>
        <taxon>Polyangiales</taxon>
        <taxon>Polyangiaceae</taxon>
        <taxon>Sorangium</taxon>
    </lineage>
</organism>
<dbReference type="EMBL" id="JEME01003224">
    <property type="protein sequence ID" value="KYG01801.1"/>
    <property type="molecule type" value="Genomic_DNA"/>
</dbReference>
<evidence type="ECO:0000256" key="1">
    <source>
        <dbReference type="SAM" id="MobiDB-lite"/>
    </source>
</evidence>
<proteinExistence type="predicted"/>
<dbReference type="AlphaFoldDB" id="A0A150TAU5"/>
<evidence type="ECO:0000313" key="3">
    <source>
        <dbReference type="Proteomes" id="UP000075502"/>
    </source>
</evidence>
<sequence length="172" mass="18095">MPPDELPAATGTKTVRSDRGSDGRFTRGNTAARARRLRAGPLGGVGGVDSTTDAFKPFARWGRRYGAHRRRELAAAHGGAISAGVGALVESAALALASSRYLQNQGAAIGDAELLKRASALAAEARQNELAAWELAAREAKARGISRRTALDRVRERAAGRLNAHAEDDGEQ</sequence>
<feature type="region of interest" description="Disordered" evidence="1">
    <location>
        <begin position="1"/>
        <end position="48"/>
    </location>
</feature>
<comment type="caution">
    <text evidence="2">The sequence shown here is derived from an EMBL/GenBank/DDBJ whole genome shotgun (WGS) entry which is preliminary data.</text>
</comment>